<reference evidence="3 4" key="1">
    <citation type="submission" date="2022-09" db="EMBL/GenBank/DDBJ databases">
        <title>New species of Phenylobacterium.</title>
        <authorList>
            <person name="Mieszkin S."/>
        </authorList>
    </citation>
    <scope>NUCLEOTIDE SEQUENCE [LARGE SCALE GENOMIC DNA]</scope>
    <source>
        <strain evidence="3 4">HK31-G</strain>
    </source>
</reference>
<gene>
    <name evidence="3" type="ORF">OCL97_00140</name>
</gene>
<proteinExistence type="predicted"/>
<name>A0ABW6CHW7_9CAUL</name>
<evidence type="ECO:0000259" key="2">
    <source>
        <dbReference type="Pfam" id="PF01266"/>
    </source>
</evidence>
<evidence type="ECO:0000256" key="1">
    <source>
        <dbReference type="ARBA" id="ARBA00023002"/>
    </source>
</evidence>
<dbReference type="EMBL" id="JAOTJD010000001">
    <property type="protein sequence ID" value="MFD3262369.1"/>
    <property type="molecule type" value="Genomic_DNA"/>
</dbReference>
<comment type="caution">
    <text evidence="3">The sequence shown here is derived from an EMBL/GenBank/DDBJ whole genome shotgun (WGS) entry which is preliminary data.</text>
</comment>
<keyword evidence="4" id="KW-1185">Reference proteome</keyword>
<protein>
    <submittedName>
        <fullName evidence="3">FAD-dependent oxidoreductase</fullName>
    </submittedName>
</protein>
<evidence type="ECO:0000313" key="4">
    <source>
        <dbReference type="Proteomes" id="UP001598130"/>
    </source>
</evidence>
<dbReference type="Gene3D" id="3.50.50.60">
    <property type="entry name" value="FAD/NAD(P)-binding domain"/>
    <property type="match status" value="1"/>
</dbReference>
<dbReference type="Pfam" id="PF01266">
    <property type="entry name" value="DAO"/>
    <property type="match status" value="1"/>
</dbReference>
<dbReference type="PANTHER" id="PTHR43422">
    <property type="entry name" value="THIAMINE THIAZOLE SYNTHASE"/>
    <property type="match status" value="1"/>
</dbReference>
<organism evidence="3 4">
    <name type="scientific">Phenylobacterium ferrooxidans</name>
    <dbReference type="NCBI Taxonomy" id="2982689"/>
    <lineage>
        <taxon>Bacteria</taxon>
        <taxon>Pseudomonadati</taxon>
        <taxon>Pseudomonadota</taxon>
        <taxon>Alphaproteobacteria</taxon>
        <taxon>Caulobacterales</taxon>
        <taxon>Caulobacteraceae</taxon>
        <taxon>Phenylobacterium</taxon>
    </lineage>
</organism>
<dbReference type="Proteomes" id="UP001598130">
    <property type="component" value="Unassembled WGS sequence"/>
</dbReference>
<dbReference type="InterPro" id="IPR036188">
    <property type="entry name" value="FAD/NAD-bd_sf"/>
</dbReference>
<dbReference type="PANTHER" id="PTHR43422:SF3">
    <property type="entry name" value="THIAMINE THIAZOLE SYNTHASE"/>
    <property type="match status" value="1"/>
</dbReference>
<accession>A0ABW6CHW7</accession>
<dbReference type="RefSeq" id="WP_377366546.1">
    <property type="nucleotide sequence ID" value="NZ_JAOTJD010000001.1"/>
</dbReference>
<sequence>MTERVLVIGAGIGGLCTALALASPERELILLERDPAPPTGDADAAFADWARRGVGHLRHSHAFLARLRLILRDEHPMLLADLLEAGARDLGFEQMLSDELKKGYRPQAVDKDFVVLTSRRTTLELVIRRYVERLANVEIRSEVFVTGLKIEPGAPLRVTGVTVENGADLTADLVVDAAGRTTASIEQLTEAGAPITEEEETAGILYFTRHYRLNPGMAEPPRGKAPGTGDLGFLKYGVFPGDNGWFSITMCVPEIELEMRKAIVSPEIFNGICEQIPGLVPWIDPARAQGVSRVFGMGDLHSRWRDMAPGGVATVLGYFPLGDSLVRTNPLYGRGCSFAAVSAYALRDSLNESNDPAARAVAYQGRINESLKPYYLDMLNQDRLAIRLARNTLTPDYRPSFKAKLAKSFLEDGVAIAVRSNLDLLRAALRGFHMLEHPSAWLKRPANLLRVMGYWARGKKANAAAYPPKLGPGRHEMLTALGLSPQADIDRLAAAQV</sequence>
<evidence type="ECO:0000313" key="3">
    <source>
        <dbReference type="EMBL" id="MFD3262369.1"/>
    </source>
</evidence>
<dbReference type="SUPFAM" id="SSF51905">
    <property type="entry name" value="FAD/NAD(P)-binding domain"/>
    <property type="match status" value="1"/>
</dbReference>
<feature type="domain" description="FAD dependent oxidoreductase" evidence="2">
    <location>
        <begin position="4"/>
        <end position="185"/>
    </location>
</feature>
<keyword evidence="1" id="KW-0560">Oxidoreductase</keyword>
<dbReference type="InterPro" id="IPR006076">
    <property type="entry name" value="FAD-dep_OxRdtase"/>
</dbReference>